<dbReference type="AlphaFoldDB" id="A0A026WPR4"/>
<gene>
    <name evidence="1" type="ORF">X777_01988</name>
</gene>
<sequence length="60" mass="6825">MYCRSVRALQTIISTRSSHKAQSEKLGDDELIHVVVTNEREKSLELRSIASDPRPVRGPY</sequence>
<protein>
    <submittedName>
        <fullName evidence="1">Uncharacterized protein</fullName>
    </submittedName>
</protein>
<name>A0A026WPR4_OOCBI</name>
<dbReference type="EMBL" id="KK107138">
    <property type="protein sequence ID" value="EZA57973.1"/>
    <property type="molecule type" value="Genomic_DNA"/>
</dbReference>
<dbReference type="Proteomes" id="UP000053097">
    <property type="component" value="Unassembled WGS sequence"/>
</dbReference>
<organism evidence="1 2">
    <name type="scientific">Ooceraea biroi</name>
    <name type="common">Clonal raider ant</name>
    <name type="synonym">Cerapachys biroi</name>
    <dbReference type="NCBI Taxonomy" id="2015173"/>
    <lineage>
        <taxon>Eukaryota</taxon>
        <taxon>Metazoa</taxon>
        <taxon>Ecdysozoa</taxon>
        <taxon>Arthropoda</taxon>
        <taxon>Hexapoda</taxon>
        <taxon>Insecta</taxon>
        <taxon>Pterygota</taxon>
        <taxon>Neoptera</taxon>
        <taxon>Endopterygota</taxon>
        <taxon>Hymenoptera</taxon>
        <taxon>Apocrita</taxon>
        <taxon>Aculeata</taxon>
        <taxon>Formicoidea</taxon>
        <taxon>Formicidae</taxon>
        <taxon>Dorylinae</taxon>
        <taxon>Ooceraea</taxon>
    </lineage>
</organism>
<proteinExistence type="predicted"/>
<accession>A0A026WPR4</accession>
<reference evidence="1 2" key="1">
    <citation type="journal article" date="2014" name="Curr. Biol.">
        <title>The genome of the clonal raider ant Cerapachys biroi.</title>
        <authorList>
            <person name="Oxley P.R."/>
            <person name="Ji L."/>
            <person name="Fetter-Pruneda I."/>
            <person name="McKenzie S.K."/>
            <person name="Li C."/>
            <person name="Hu H."/>
            <person name="Zhang G."/>
            <person name="Kronauer D.J."/>
        </authorList>
    </citation>
    <scope>NUCLEOTIDE SEQUENCE [LARGE SCALE GENOMIC DNA]</scope>
</reference>
<evidence type="ECO:0000313" key="1">
    <source>
        <dbReference type="EMBL" id="EZA57973.1"/>
    </source>
</evidence>
<keyword evidence="2" id="KW-1185">Reference proteome</keyword>
<evidence type="ECO:0000313" key="2">
    <source>
        <dbReference type="Proteomes" id="UP000053097"/>
    </source>
</evidence>